<feature type="region of interest" description="Disordered" evidence="1">
    <location>
        <begin position="27"/>
        <end position="102"/>
    </location>
</feature>
<gene>
    <name evidence="2" type="ORF">B0T25DRAFT_585277</name>
</gene>
<name>A0AAJ0H9Z5_9PEZI</name>
<feature type="compositionally biased region" description="Basic and acidic residues" evidence="1">
    <location>
        <begin position="40"/>
        <end position="53"/>
    </location>
</feature>
<reference evidence="2" key="2">
    <citation type="submission" date="2023-06" db="EMBL/GenBank/DDBJ databases">
        <authorList>
            <consortium name="Lawrence Berkeley National Laboratory"/>
            <person name="Haridas S."/>
            <person name="Hensen N."/>
            <person name="Bonometti L."/>
            <person name="Westerberg I."/>
            <person name="Brannstrom I.O."/>
            <person name="Guillou S."/>
            <person name="Cros-Aarteil S."/>
            <person name="Calhoun S."/>
            <person name="Kuo A."/>
            <person name="Mondo S."/>
            <person name="Pangilinan J."/>
            <person name="Riley R."/>
            <person name="Labutti K."/>
            <person name="Andreopoulos B."/>
            <person name="Lipzen A."/>
            <person name="Chen C."/>
            <person name="Yanf M."/>
            <person name="Daum C."/>
            <person name="Ng V."/>
            <person name="Clum A."/>
            <person name="Steindorff A."/>
            <person name="Ohm R."/>
            <person name="Martin F."/>
            <person name="Silar P."/>
            <person name="Natvig D."/>
            <person name="Lalanne C."/>
            <person name="Gautier V."/>
            <person name="Ament-Velasquez S.L."/>
            <person name="Kruys A."/>
            <person name="Hutchinson M.I."/>
            <person name="Powell A.J."/>
            <person name="Barry K."/>
            <person name="Miller A.N."/>
            <person name="Grigoriev I.V."/>
            <person name="Debuchy R."/>
            <person name="Gladieux P."/>
            <person name="Thoren M.H."/>
            <person name="Johannesson H."/>
        </authorList>
    </citation>
    <scope>NUCLEOTIDE SEQUENCE</scope>
    <source>
        <strain evidence="2">CBS 955.72</strain>
    </source>
</reference>
<feature type="compositionally biased region" description="Acidic residues" evidence="1">
    <location>
        <begin position="75"/>
        <end position="93"/>
    </location>
</feature>
<accession>A0AAJ0H9Z5</accession>
<evidence type="ECO:0000313" key="2">
    <source>
        <dbReference type="EMBL" id="KAK3344516.1"/>
    </source>
</evidence>
<proteinExistence type="predicted"/>
<dbReference type="Proteomes" id="UP001275084">
    <property type="component" value="Unassembled WGS sequence"/>
</dbReference>
<sequence>MTDRKLGYCLGPFAYLVSLHRRLRDLSGKSRPEDAPWADRFADPGRHRPHDDGSPLQPFLNRSGHSGTYHLACGETEDDFSDGDDDDGEDEDRGDLSSSADSAPMCMADAQEQTFKFSPIAPTGCHPIPQAAAAPAAVALASKEGKTAQDQEDFGGSEEKGETRASRRPAQPTAFRVRVNGGIPTCPTPMDSDRLVAIFKAKCHQCNDNNMEVQAQQTMEHVAMIWEKHKGHKPRVPDKASSTAQQQQQHHTLMITQDATDIFFNYSTYEDIHLDYLFGPASAGVVPSDADIAPCLVIQELGPFSVNDKQDLRVFVLAHC</sequence>
<protein>
    <submittedName>
        <fullName evidence="2">Uncharacterized protein</fullName>
    </submittedName>
</protein>
<evidence type="ECO:0000256" key="1">
    <source>
        <dbReference type="SAM" id="MobiDB-lite"/>
    </source>
</evidence>
<keyword evidence="3" id="KW-1185">Reference proteome</keyword>
<feature type="region of interest" description="Disordered" evidence="1">
    <location>
        <begin position="142"/>
        <end position="174"/>
    </location>
</feature>
<evidence type="ECO:0000313" key="3">
    <source>
        <dbReference type="Proteomes" id="UP001275084"/>
    </source>
</evidence>
<dbReference type="EMBL" id="JAUIQD010000007">
    <property type="protein sequence ID" value="KAK3344516.1"/>
    <property type="molecule type" value="Genomic_DNA"/>
</dbReference>
<comment type="caution">
    <text evidence="2">The sequence shown here is derived from an EMBL/GenBank/DDBJ whole genome shotgun (WGS) entry which is preliminary data.</text>
</comment>
<dbReference type="AlphaFoldDB" id="A0AAJ0H9Z5"/>
<organism evidence="2 3">
    <name type="scientific">Lasiosphaeria hispida</name>
    <dbReference type="NCBI Taxonomy" id="260671"/>
    <lineage>
        <taxon>Eukaryota</taxon>
        <taxon>Fungi</taxon>
        <taxon>Dikarya</taxon>
        <taxon>Ascomycota</taxon>
        <taxon>Pezizomycotina</taxon>
        <taxon>Sordariomycetes</taxon>
        <taxon>Sordariomycetidae</taxon>
        <taxon>Sordariales</taxon>
        <taxon>Lasiosphaeriaceae</taxon>
        <taxon>Lasiosphaeria</taxon>
    </lineage>
</organism>
<reference evidence="2" key="1">
    <citation type="journal article" date="2023" name="Mol. Phylogenet. Evol.">
        <title>Genome-scale phylogeny and comparative genomics of the fungal order Sordariales.</title>
        <authorList>
            <person name="Hensen N."/>
            <person name="Bonometti L."/>
            <person name="Westerberg I."/>
            <person name="Brannstrom I.O."/>
            <person name="Guillou S."/>
            <person name="Cros-Aarteil S."/>
            <person name="Calhoun S."/>
            <person name="Haridas S."/>
            <person name="Kuo A."/>
            <person name="Mondo S."/>
            <person name="Pangilinan J."/>
            <person name="Riley R."/>
            <person name="LaButti K."/>
            <person name="Andreopoulos B."/>
            <person name="Lipzen A."/>
            <person name="Chen C."/>
            <person name="Yan M."/>
            <person name="Daum C."/>
            <person name="Ng V."/>
            <person name="Clum A."/>
            <person name="Steindorff A."/>
            <person name="Ohm R.A."/>
            <person name="Martin F."/>
            <person name="Silar P."/>
            <person name="Natvig D.O."/>
            <person name="Lalanne C."/>
            <person name="Gautier V."/>
            <person name="Ament-Velasquez S.L."/>
            <person name="Kruys A."/>
            <person name="Hutchinson M.I."/>
            <person name="Powell A.J."/>
            <person name="Barry K."/>
            <person name="Miller A.N."/>
            <person name="Grigoriev I.V."/>
            <person name="Debuchy R."/>
            <person name="Gladieux P."/>
            <person name="Hiltunen Thoren M."/>
            <person name="Johannesson H."/>
        </authorList>
    </citation>
    <scope>NUCLEOTIDE SEQUENCE</scope>
    <source>
        <strain evidence="2">CBS 955.72</strain>
    </source>
</reference>